<sequence length="127" mass="14641">MAKSLRSKRKRKMRAEKRKKNAPRELARLKSILGQEGKGEITMDDISEVANVVPAEQLNEKTADIDMEGGGDNMGKMETVSKSHKKNMLNQHGQYPKWMNHRQIKKMKIKNNPKKARKTKSQKNLAW</sequence>
<evidence type="ECO:0000256" key="2">
    <source>
        <dbReference type="ARBA" id="ARBA00034141"/>
    </source>
</evidence>
<feature type="region of interest" description="Disordered" evidence="4">
    <location>
        <begin position="54"/>
        <end position="84"/>
    </location>
</feature>
<dbReference type="GO" id="GO:0005730">
    <property type="term" value="C:nucleolus"/>
    <property type="evidence" value="ECO:0007669"/>
    <property type="project" value="TreeGrafter"/>
</dbReference>
<dbReference type="RefSeq" id="XP_028811434.1">
    <property type="nucleotide sequence ID" value="XM_028955601.1"/>
</dbReference>
<dbReference type="InterPro" id="IPR018784">
    <property type="entry name" value="LLPH-like"/>
</dbReference>
<dbReference type="GeneID" id="114765401"/>
<evidence type="ECO:0000313" key="6">
    <source>
        <dbReference type="Proteomes" id="UP000694580"/>
    </source>
</evidence>
<reference evidence="5" key="2">
    <citation type="submission" date="2025-08" db="UniProtKB">
        <authorList>
            <consortium name="Ensembl"/>
        </authorList>
    </citation>
    <scope>IDENTIFICATION</scope>
</reference>
<dbReference type="PANTHER" id="PTHR34253">
    <property type="entry name" value="PROTEIN LLP HOMOLOG"/>
    <property type="match status" value="1"/>
</dbReference>
<evidence type="ECO:0000256" key="4">
    <source>
        <dbReference type="SAM" id="MobiDB-lite"/>
    </source>
</evidence>
<proteinExistence type="inferred from homology"/>
<dbReference type="AlphaFoldDB" id="A0AAY4DS28"/>
<evidence type="ECO:0000256" key="1">
    <source>
        <dbReference type="ARBA" id="ARBA00034118"/>
    </source>
</evidence>
<protein>
    <recommendedName>
        <fullName evidence="2">Protein LLP homolog</fullName>
    </recommendedName>
    <alternativeName>
        <fullName evidence="3">Protein LAPS18-like</fullName>
    </alternativeName>
</protein>
<comment type="similarity">
    <text evidence="1">Belongs to the learning-associated protein family.</text>
</comment>
<reference evidence="5" key="3">
    <citation type="submission" date="2025-09" db="UniProtKB">
        <authorList>
            <consortium name="Ensembl"/>
        </authorList>
    </citation>
    <scope>IDENTIFICATION</scope>
</reference>
<gene>
    <name evidence="5" type="primary">LLPH</name>
</gene>
<keyword evidence="6" id="KW-1185">Reference proteome</keyword>
<dbReference type="RefSeq" id="XP_028811435.1">
    <property type="nucleotide sequence ID" value="XM_028955602.1"/>
</dbReference>
<evidence type="ECO:0000313" key="5">
    <source>
        <dbReference type="Ensembl" id="ENSDCDP00010048327.1"/>
    </source>
</evidence>
<dbReference type="Proteomes" id="UP000694580">
    <property type="component" value="Chromosome 15"/>
</dbReference>
<dbReference type="GO" id="GO:0003723">
    <property type="term" value="F:RNA binding"/>
    <property type="evidence" value="ECO:0007669"/>
    <property type="project" value="TreeGrafter"/>
</dbReference>
<reference evidence="5 6" key="1">
    <citation type="submission" date="2020-06" db="EMBL/GenBank/DDBJ databases">
        <authorList>
            <consortium name="Wellcome Sanger Institute Data Sharing"/>
        </authorList>
    </citation>
    <scope>NUCLEOTIDE SEQUENCE [LARGE SCALE GENOMIC DNA]</scope>
</reference>
<feature type="region of interest" description="Disordered" evidence="4">
    <location>
        <begin position="1"/>
        <end position="25"/>
    </location>
</feature>
<accession>A0AAY4DS28</accession>
<feature type="region of interest" description="Disordered" evidence="4">
    <location>
        <begin position="106"/>
        <end position="127"/>
    </location>
</feature>
<dbReference type="Pfam" id="PF10169">
    <property type="entry name" value="LLPH"/>
    <property type="match status" value="1"/>
</dbReference>
<organism evidence="5 6">
    <name type="scientific">Denticeps clupeoides</name>
    <name type="common">denticle herring</name>
    <dbReference type="NCBI Taxonomy" id="299321"/>
    <lineage>
        <taxon>Eukaryota</taxon>
        <taxon>Metazoa</taxon>
        <taxon>Chordata</taxon>
        <taxon>Craniata</taxon>
        <taxon>Vertebrata</taxon>
        <taxon>Euteleostomi</taxon>
        <taxon>Actinopterygii</taxon>
        <taxon>Neopterygii</taxon>
        <taxon>Teleostei</taxon>
        <taxon>Clupei</taxon>
        <taxon>Clupeiformes</taxon>
        <taxon>Denticipitoidei</taxon>
        <taxon>Denticipitidae</taxon>
        <taxon>Denticeps</taxon>
    </lineage>
</organism>
<feature type="compositionally biased region" description="Basic residues" evidence="4">
    <location>
        <begin position="1"/>
        <end position="21"/>
    </location>
</feature>
<dbReference type="Ensembl" id="ENSDCDT00010058662.1">
    <property type="protein sequence ID" value="ENSDCDP00010048327.1"/>
    <property type="gene ID" value="ENSDCDG00010029145.1"/>
</dbReference>
<dbReference type="GeneTree" id="ENSGT00940000165344"/>
<feature type="compositionally biased region" description="Basic residues" evidence="4">
    <location>
        <begin position="106"/>
        <end position="121"/>
    </location>
</feature>
<dbReference type="PANTHER" id="PTHR34253:SF1">
    <property type="entry name" value="PROTEIN LLP HOMOLOG"/>
    <property type="match status" value="1"/>
</dbReference>
<name>A0AAY4DS28_9TELE</name>
<evidence type="ECO:0000256" key="3">
    <source>
        <dbReference type="ARBA" id="ARBA00034144"/>
    </source>
</evidence>
<dbReference type="GO" id="GO:0097484">
    <property type="term" value="P:dendrite extension"/>
    <property type="evidence" value="ECO:0007669"/>
    <property type="project" value="TreeGrafter"/>
</dbReference>
<dbReference type="GO" id="GO:0001099">
    <property type="term" value="F:basal RNA polymerase II transcription machinery binding"/>
    <property type="evidence" value="ECO:0007669"/>
    <property type="project" value="TreeGrafter"/>
</dbReference>